<gene>
    <name evidence="3" type="ORF">GA0061094_2643</name>
</gene>
<keyword evidence="2" id="KW-1133">Transmembrane helix</keyword>
<protein>
    <submittedName>
        <fullName evidence="3">Uncharacterized protein</fullName>
    </submittedName>
</protein>
<feature type="region of interest" description="Disordered" evidence="1">
    <location>
        <begin position="57"/>
        <end position="81"/>
    </location>
</feature>
<proteinExistence type="predicted"/>
<keyword evidence="4" id="KW-1185">Reference proteome</keyword>
<organism evidence="3 4">
    <name type="scientific">[Bacillus] enclensis</name>
    <dbReference type="NCBI Taxonomy" id="1402860"/>
    <lineage>
        <taxon>Bacteria</taxon>
        <taxon>Bacillati</taxon>
        <taxon>Bacillota</taxon>
        <taxon>Bacilli</taxon>
        <taxon>Bacillales</taxon>
        <taxon>Bacillaceae</taxon>
        <taxon>Rossellomorea</taxon>
    </lineage>
</organism>
<evidence type="ECO:0000256" key="2">
    <source>
        <dbReference type="SAM" id="Phobius"/>
    </source>
</evidence>
<dbReference type="EMBL" id="FMAU01000003">
    <property type="protein sequence ID" value="SCC14083.1"/>
    <property type="molecule type" value="Genomic_DNA"/>
</dbReference>
<reference evidence="4" key="1">
    <citation type="submission" date="2016-08" db="EMBL/GenBank/DDBJ databases">
        <authorList>
            <person name="Varghese N."/>
            <person name="Submissions Spin"/>
        </authorList>
    </citation>
    <scope>NUCLEOTIDE SEQUENCE [LARGE SCALE GENOMIC DNA]</scope>
    <source>
        <strain evidence="4">SGD-1123</strain>
    </source>
</reference>
<keyword evidence="2" id="KW-0812">Transmembrane</keyword>
<dbReference type="RefSeq" id="WP_058298764.1">
    <property type="nucleotide sequence ID" value="NZ_FMAU01000003.1"/>
</dbReference>
<keyword evidence="2" id="KW-0472">Membrane</keyword>
<evidence type="ECO:0000313" key="3">
    <source>
        <dbReference type="EMBL" id="SCC14083.1"/>
    </source>
</evidence>
<accession>A0A0V8HGP6</accession>
<dbReference type="AlphaFoldDB" id="A0A0V8HGP6"/>
<evidence type="ECO:0000256" key="1">
    <source>
        <dbReference type="SAM" id="MobiDB-lite"/>
    </source>
</evidence>
<evidence type="ECO:0000313" key="4">
    <source>
        <dbReference type="Proteomes" id="UP000181997"/>
    </source>
</evidence>
<sequence length="81" mass="9196">MRNVQAIIAIPSVILLFISLFFHLPYLFYLAIPGIVAALIIKQIRLRDSAMILGNPDRNKYQNGDFEDDSMEMNVDGSDHD</sequence>
<name>A0A0V8HGP6_9BACI</name>
<feature type="transmembrane region" description="Helical" evidence="2">
    <location>
        <begin position="12"/>
        <end position="41"/>
    </location>
</feature>
<dbReference type="Proteomes" id="UP000181997">
    <property type="component" value="Unassembled WGS sequence"/>
</dbReference>